<dbReference type="Proteomes" id="UP001439008">
    <property type="component" value="Unassembled WGS sequence"/>
</dbReference>
<evidence type="ECO:0000259" key="1">
    <source>
        <dbReference type="Pfam" id="PF00169"/>
    </source>
</evidence>
<proteinExistence type="predicted"/>
<dbReference type="Pfam" id="PF00169">
    <property type="entry name" value="PH"/>
    <property type="match status" value="1"/>
</dbReference>
<dbReference type="SUPFAM" id="SSF50729">
    <property type="entry name" value="PH domain-like"/>
    <property type="match status" value="1"/>
</dbReference>
<feature type="non-terminal residue" evidence="2">
    <location>
        <position position="212"/>
    </location>
</feature>
<name>A0ABV2ATQ2_9EUKA</name>
<dbReference type="Gene3D" id="2.30.29.30">
    <property type="entry name" value="Pleckstrin-homology domain (PH domain)/Phosphotyrosine-binding domain (PTB)"/>
    <property type="match status" value="1"/>
</dbReference>
<evidence type="ECO:0000313" key="3">
    <source>
        <dbReference type="Proteomes" id="UP001439008"/>
    </source>
</evidence>
<organism evidence="2 3">
    <name type="scientific">Bonamia ostreae</name>
    <dbReference type="NCBI Taxonomy" id="126728"/>
    <lineage>
        <taxon>Eukaryota</taxon>
        <taxon>Sar</taxon>
        <taxon>Rhizaria</taxon>
        <taxon>Endomyxa</taxon>
        <taxon>Ascetosporea</taxon>
        <taxon>Haplosporida</taxon>
        <taxon>Bonamia</taxon>
    </lineage>
</organism>
<dbReference type="InterPro" id="IPR011993">
    <property type="entry name" value="PH-like_dom_sf"/>
</dbReference>
<feature type="non-terminal residue" evidence="2">
    <location>
        <position position="1"/>
    </location>
</feature>
<dbReference type="EMBL" id="JBDODL010003685">
    <property type="protein sequence ID" value="MES1922778.1"/>
    <property type="molecule type" value="Genomic_DNA"/>
</dbReference>
<dbReference type="InterPro" id="IPR001849">
    <property type="entry name" value="PH_domain"/>
</dbReference>
<evidence type="ECO:0000313" key="2">
    <source>
        <dbReference type="EMBL" id="MES1922778.1"/>
    </source>
</evidence>
<keyword evidence="3" id="KW-1185">Reference proteome</keyword>
<comment type="caution">
    <text evidence="2">The sequence shown here is derived from an EMBL/GenBank/DDBJ whole genome shotgun (WGS) entry which is preliminary data.</text>
</comment>
<feature type="domain" description="PH" evidence="1">
    <location>
        <begin position="138"/>
        <end position="208"/>
    </location>
</feature>
<sequence>NKPNDSKLNLSEFSEFVTENQQLLEILEDAFVFEDFTSEEETRGEYENTISANLNRRNKIDDNSNIENHLRKYIDSNCLKESCNLADIITPDSVKKRRRSVKNLNEKNLNKWRDRNLVLPLDLMHAFEQMHHFHHDAHHNGVMYKSGKNFHFLVKRYFVLHESFLYIFRKEESFVPLKAIWMRGCIIRTVNDQTKSKKRRWGIKISFPSDKV</sequence>
<reference evidence="2 3" key="1">
    <citation type="journal article" date="2024" name="BMC Biol.">
        <title>Comparative genomics of Ascetosporea gives new insight into the evolutionary basis for animal parasitism in Rhizaria.</title>
        <authorList>
            <person name="Hiltunen Thoren M."/>
            <person name="Onut-Brannstrom I."/>
            <person name="Alfjorden A."/>
            <person name="Peckova H."/>
            <person name="Swords F."/>
            <person name="Hooper C."/>
            <person name="Holzer A.S."/>
            <person name="Bass D."/>
            <person name="Burki F."/>
        </authorList>
    </citation>
    <scope>NUCLEOTIDE SEQUENCE [LARGE SCALE GENOMIC DNA]</scope>
    <source>
        <strain evidence="2">20-A016</strain>
    </source>
</reference>
<accession>A0ABV2ATQ2</accession>
<gene>
    <name evidence="2" type="ORF">MHBO_004302</name>
</gene>
<protein>
    <recommendedName>
        <fullName evidence="1">PH domain-containing protein</fullName>
    </recommendedName>
</protein>